<dbReference type="InterPro" id="IPR002110">
    <property type="entry name" value="Ankyrin_rpt"/>
</dbReference>
<feature type="transmembrane region" description="Helical" evidence="9">
    <location>
        <begin position="253"/>
        <end position="276"/>
    </location>
</feature>
<dbReference type="Gene3D" id="3.30.60.90">
    <property type="match status" value="1"/>
</dbReference>
<dbReference type="SUPFAM" id="SSF48403">
    <property type="entry name" value="Ankyrin repeat"/>
    <property type="match status" value="3"/>
</dbReference>
<feature type="repeat" description="ANK" evidence="6">
    <location>
        <begin position="1578"/>
        <end position="1610"/>
    </location>
</feature>
<evidence type="ECO:0000256" key="6">
    <source>
        <dbReference type="PROSITE-ProRule" id="PRU00023"/>
    </source>
</evidence>
<evidence type="ECO:0000313" key="13">
    <source>
        <dbReference type="Proteomes" id="UP000783213"/>
    </source>
</evidence>
<dbReference type="Proteomes" id="UP000783213">
    <property type="component" value="Unassembled WGS sequence"/>
</dbReference>
<dbReference type="RefSeq" id="XP_038813325.1">
    <property type="nucleotide sequence ID" value="XM_038950796.1"/>
</dbReference>
<evidence type="ECO:0000256" key="10">
    <source>
        <dbReference type="SAM" id="SignalP"/>
    </source>
</evidence>
<gene>
    <name evidence="12" type="ORF">EAE98_003176</name>
</gene>
<feature type="repeat" description="ANK" evidence="6">
    <location>
        <begin position="1644"/>
        <end position="1676"/>
    </location>
</feature>
<proteinExistence type="predicted"/>
<reference evidence="12 13" key="1">
    <citation type="journal article" date="2020" name="Genome Biol. Evol.">
        <title>Comparative genomics of Sclerotiniaceae.</title>
        <authorList>
            <person name="Valero Jimenez C.A."/>
            <person name="Steentjes M."/>
            <person name="Scholten O.E."/>
            <person name="Van Kan J.A.L."/>
        </authorList>
    </citation>
    <scope>NUCLEOTIDE SEQUENCE [LARGE SCALE GENOMIC DNA]</scope>
    <source>
        <strain evidence="12 13">B1</strain>
    </source>
</reference>
<feature type="region of interest" description="Disordered" evidence="8">
    <location>
        <begin position="199"/>
        <end position="242"/>
    </location>
</feature>
<dbReference type="Gene3D" id="1.25.40.20">
    <property type="entry name" value="Ankyrin repeat-containing domain"/>
    <property type="match status" value="5"/>
</dbReference>
<dbReference type="Pfam" id="PF00023">
    <property type="entry name" value="Ank"/>
    <property type="match status" value="1"/>
</dbReference>
<dbReference type="InterPro" id="IPR036770">
    <property type="entry name" value="Ankyrin_rpt-contain_sf"/>
</dbReference>
<keyword evidence="2" id="KW-0677">Repeat</keyword>
<keyword evidence="5 6" id="KW-0040">ANK repeat</keyword>
<feature type="region of interest" description="Disordered" evidence="8">
    <location>
        <begin position="448"/>
        <end position="506"/>
    </location>
</feature>
<feature type="region of interest" description="Disordered" evidence="8">
    <location>
        <begin position="1413"/>
        <end position="1473"/>
    </location>
</feature>
<sequence length="2285" mass="254717">MQRKIFLLLFLASRAGADGTDVTNNLFSDLGPLLALFGETFAQQFLRESFTWLDHIIFAMAPLGIITAIIGAIRVGGPPQLKALIGRARENRASAELDFMSSTSHEVSELWNGHTVVRTMGKGEVKQILFLKGRGPTEKFGLFTLSDPEILRHMTKKAYSDPLIDILKELWRKTTKELWKKTSALIDILKELRQKKTQTPWKRTSVSKSPNNDSHNNMSGGTNSKEGHFENDGSDRAPNISLNIHPKQNRGELFVAAVLGIILQAGVIIFSAFVAYDNRFGAAVGGRPSAYAFPTLASGTAVLVIGMGICASVIGESTDECVWELKADSNATTQQVEGNRQSIFQESSEDVETGGANNSHNYHKHLWRRVLGGFFKILMKDGERNTKSSFEAHKPNAKKGDSQSRKFLVFWLQQRFVVSDQTFDSYMLMARMEKELIMTSCRSKQSLGTESSHPIIEDSSNKTGASQTPSLQIQPSNTVSNRSARSSHSRSMTSKTQNPPIPLKQIPPYESTSKWINTLCIIGTSTGVIGFILQFEGFRGISWACSIAQLVAISIMTVVRAIIRRGMLDRPIDQEIPEKYEIDWLALRIGNDDNYLSNLSRSKVQPPDISPYHPSWKVCSRINPTVQVAFELMPITNESIVQEIVKIQKQIRELTVGPETRPSELPTLRLNNIYAGSREIPVQVEPNTSDSTISKSHEYIQGSRAATEALIKECLRMLTTWEELTASWDPAKNKPMMQKSVRIRKRLQELTDWWESNENDLRVQKVLNVRNRLRELTGWSDPVIKSNAASAALAIQTIMSLFKGWQGSTLHWLIDVNIAKGEYTQKIKLHATRKKEKEKENENEWSVSAEDIESVLSLWMYHLSNDHQSGNRAQNSTENIARDIHSFQRVIGPLGSTLKRDMAWWAGIESAEALGKFSWDGVNDTQCLSMGFCLPAYSPKSSYYAMFASVTKEKFLAQHIFSTFLWAIANFLPLSEGGNAHKTEVVLPGDDELRLYEKYPNWNSLRLSNKKIKQMTKAVETSGLGTLEDANSLIIPPLSYFEKLPNESMVDVVQKIAKDNEQGDREFACNLYGKLLKMCDDLPQEGNFVYKVVSTAVDFLVTVTSASETKKYMETSDGRLEKSKRTLIAILKPKHKTCLDMLQSLYTKQGRLKNFGKAGLLENFGKAGLLDDKTKDNVKGSARNGQTILHREVIDKKKLFLDKHMEQFLDTADILGWTPLHYAVIYSLEATQKLVEKRKELVNKCDLAGRTPLHYAAMKQRDNSKQDLAEEDIIQKLLDANARPLQGRDGLFPLHWAVKTGNIEATKSILESKLHKKTLNFKDYSDMTPLHFAALGGNPEIVEMLLKKVVNAQDLNAQNVLGRTALHVAVKGINTDGSSNRAKIIEMLIDKEAIVAIKDKDDKKALDLAVEMEQKMKSPPLPRPDLSEEPSHLVDISGGTLESENPDNPDNSNSKVGVDEKAKKSKKAGKAEIPSKEGQLASVIKSLLKQEDLTVNGGKLLLWAVDNNFKTPFEFLIDWKEIAVDMSQLYTKNGRSILHLAVDAESDMMVASILKRWKPSNSSSPLKSSSYIDLADDHGLTALMLAVSRGYEPGVKMLLAAGVDKDLRDKNGRTALSWGAERGKLDILTQLINSGVTLKNEPVTKDSPMFLAVENGKHEAIELFLANGADSNEVDPDGDSVLSYAVTCGNTECVKVLIDHGADLEKRNSRYEETALSVAAWKGNLDIVKLLLTFGARLEAQDTDGWTPLIWALNFKHPKVVMFLLGEEVKSASNKDQYMEQLNPAMSLAYNTGDGDLMNLLLDLGVDPNVQEAVSGSTALIEASRRGFLRTVKLLLRNGVDINAMDNTGETPISLAIRYEFNEITKCLLDAEANIEMTNGAKETPLLSAVRYDNEIITGLLLDREANTNIASNTGETPLLWATRNGNEIITKLLLEKEALVNTANNSNETPLSLAVLNRNMDSIKLLLSKGADIEQEWGNYQRTCLLQAIYAEDEKLVLLLLESGAKPERGQKHTRNALQEAIRWRAENIVDRLLSFGAGAESKDMQGRTAFQFAAQIGTVSILKKLFRESSEGLNLLGSTFRDLQDRDLMHHASVSGSMDMIFYLIDRFPPNKHDYHRKDVDGWTPLHWAAQAGNLEVVQMLLEVDAHSDAKVLESTKKWTPRQIASYNGHSKIVKFLKSSSIPDEVLPSAGMSHGARCDGCNCKIGGIRFHCQNCEDFDFCEKCKVTSDATHPNHEFDKIGPKRETEPEQEVSRQQEIGLEQDDSSSENQSVYEDSVKDDVAT</sequence>
<dbReference type="SMART" id="SM00248">
    <property type="entry name" value="ANK"/>
    <property type="match status" value="24"/>
</dbReference>
<evidence type="ECO:0000256" key="9">
    <source>
        <dbReference type="SAM" id="Phobius"/>
    </source>
</evidence>
<feature type="region of interest" description="Disordered" evidence="8">
    <location>
        <begin position="2234"/>
        <end position="2285"/>
    </location>
</feature>
<evidence type="ECO:0000313" key="12">
    <source>
        <dbReference type="EMBL" id="KAF7935131.1"/>
    </source>
</evidence>
<feature type="compositionally biased region" description="Low complexity" evidence="8">
    <location>
        <begin position="480"/>
        <end position="494"/>
    </location>
</feature>
<feature type="repeat" description="ANK" evidence="6">
    <location>
        <begin position="1947"/>
        <end position="1975"/>
    </location>
</feature>
<keyword evidence="9" id="KW-1133">Transmembrane helix</keyword>
<keyword evidence="9" id="KW-0472">Membrane</keyword>
<dbReference type="PROSITE" id="PS50135">
    <property type="entry name" value="ZF_ZZ_2"/>
    <property type="match status" value="1"/>
</dbReference>
<dbReference type="PROSITE" id="PS50088">
    <property type="entry name" value="ANK_REPEAT"/>
    <property type="match status" value="11"/>
</dbReference>
<dbReference type="Pfam" id="PF00569">
    <property type="entry name" value="ZZ"/>
    <property type="match status" value="1"/>
</dbReference>
<dbReference type="EMBL" id="RCSX01000005">
    <property type="protein sequence ID" value="KAF7935131.1"/>
    <property type="molecule type" value="Genomic_DNA"/>
</dbReference>
<feature type="compositionally biased region" description="Basic and acidic residues" evidence="8">
    <location>
        <begin position="225"/>
        <end position="235"/>
    </location>
</feature>
<keyword evidence="1" id="KW-0479">Metal-binding</keyword>
<name>A0ABQ7IVU2_9HELO</name>
<dbReference type="PRINTS" id="PR01415">
    <property type="entry name" value="ANKYRIN"/>
</dbReference>
<keyword evidence="9" id="KW-0812">Transmembrane</keyword>
<keyword evidence="3 7" id="KW-0863">Zinc-finger</keyword>
<dbReference type="InterPro" id="IPR000433">
    <property type="entry name" value="Znf_ZZ"/>
</dbReference>
<dbReference type="Pfam" id="PF12796">
    <property type="entry name" value="Ank_2"/>
    <property type="match status" value="7"/>
</dbReference>
<organism evidence="12 13">
    <name type="scientific">Botrytis deweyae</name>
    <dbReference type="NCBI Taxonomy" id="2478750"/>
    <lineage>
        <taxon>Eukaryota</taxon>
        <taxon>Fungi</taxon>
        <taxon>Dikarya</taxon>
        <taxon>Ascomycota</taxon>
        <taxon>Pezizomycotina</taxon>
        <taxon>Leotiomycetes</taxon>
        <taxon>Helotiales</taxon>
        <taxon>Sclerotiniaceae</taxon>
        <taxon>Botrytis</taxon>
    </lineage>
</organism>
<dbReference type="PANTHER" id="PTHR24166">
    <property type="entry name" value="ROLLING PEBBLES, ISOFORM B"/>
    <property type="match status" value="1"/>
</dbReference>
<evidence type="ECO:0000256" key="4">
    <source>
        <dbReference type="ARBA" id="ARBA00022833"/>
    </source>
</evidence>
<evidence type="ECO:0000256" key="2">
    <source>
        <dbReference type="ARBA" id="ARBA00022737"/>
    </source>
</evidence>
<keyword evidence="4" id="KW-0862">Zinc</keyword>
<feature type="repeat" description="ANK" evidence="6">
    <location>
        <begin position="1677"/>
        <end position="1709"/>
    </location>
</feature>
<feature type="repeat" description="ANK" evidence="6">
    <location>
        <begin position="1325"/>
        <end position="1357"/>
    </location>
</feature>
<feature type="signal peptide" evidence="10">
    <location>
        <begin position="1"/>
        <end position="17"/>
    </location>
</feature>
<dbReference type="SMART" id="SM00291">
    <property type="entry name" value="ZnF_ZZ"/>
    <property type="match status" value="1"/>
</dbReference>
<feature type="repeat" description="ANK" evidence="6">
    <location>
        <begin position="1848"/>
        <end position="1880"/>
    </location>
</feature>
<feature type="compositionally biased region" description="Basic and acidic residues" evidence="8">
    <location>
        <begin position="2234"/>
        <end position="2256"/>
    </location>
</feature>
<evidence type="ECO:0000256" key="5">
    <source>
        <dbReference type="ARBA" id="ARBA00023043"/>
    </source>
</evidence>
<evidence type="ECO:0000256" key="3">
    <source>
        <dbReference type="ARBA" id="ARBA00022771"/>
    </source>
</evidence>
<evidence type="ECO:0000256" key="1">
    <source>
        <dbReference type="ARBA" id="ARBA00022723"/>
    </source>
</evidence>
<feature type="repeat" description="ANK" evidence="6">
    <location>
        <begin position="1361"/>
        <end position="1400"/>
    </location>
</feature>
<evidence type="ECO:0000259" key="11">
    <source>
        <dbReference type="PROSITE" id="PS50135"/>
    </source>
</evidence>
<accession>A0ABQ7IVU2</accession>
<keyword evidence="10" id="KW-0732">Signal</keyword>
<dbReference type="CDD" id="cd02340">
    <property type="entry name" value="ZZ_NBR1_like"/>
    <property type="match status" value="1"/>
</dbReference>
<dbReference type="PROSITE" id="PS01357">
    <property type="entry name" value="ZF_ZZ_1"/>
    <property type="match status" value="1"/>
</dbReference>
<feature type="compositionally biased region" description="Polar residues" evidence="8">
    <location>
        <begin position="199"/>
        <end position="224"/>
    </location>
</feature>
<feature type="repeat" description="ANK" evidence="6">
    <location>
        <begin position="1711"/>
        <end position="1743"/>
    </location>
</feature>
<feature type="repeat" description="ANK" evidence="6">
    <location>
        <begin position="2123"/>
        <end position="2155"/>
    </location>
</feature>
<comment type="caution">
    <text evidence="12">The sequence shown here is derived from an EMBL/GenBank/DDBJ whole genome shotgun (WGS) entry which is preliminary data.</text>
</comment>
<feature type="repeat" description="ANK" evidence="6">
    <location>
        <begin position="1914"/>
        <end position="1946"/>
    </location>
</feature>
<protein>
    <recommendedName>
        <fullName evidence="11">ZZ-type domain-containing protein</fullName>
    </recommendedName>
</protein>
<feature type="transmembrane region" description="Helical" evidence="9">
    <location>
        <begin position="541"/>
        <end position="563"/>
    </location>
</feature>
<feature type="domain" description="ZZ-type" evidence="11">
    <location>
        <begin position="2195"/>
        <end position="2244"/>
    </location>
</feature>
<feature type="transmembrane region" description="Helical" evidence="9">
    <location>
        <begin position="56"/>
        <end position="77"/>
    </location>
</feature>
<dbReference type="PANTHER" id="PTHR24166:SF48">
    <property type="entry name" value="PROTEIN VAPYRIN"/>
    <property type="match status" value="1"/>
</dbReference>
<keyword evidence="13" id="KW-1185">Reference proteome</keyword>
<feature type="compositionally biased region" description="Polar residues" evidence="8">
    <location>
        <begin position="461"/>
        <end position="479"/>
    </location>
</feature>
<evidence type="ECO:0000256" key="7">
    <source>
        <dbReference type="PROSITE-ProRule" id="PRU00228"/>
    </source>
</evidence>
<evidence type="ECO:0000256" key="8">
    <source>
        <dbReference type="SAM" id="MobiDB-lite"/>
    </source>
</evidence>
<dbReference type="GeneID" id="62229950"/>
<dbReference type="InterPro" id="IPR043145">
    <property type="entry name" value="Znf_ZZ_sf"/>
</dbReference>
<feature type="chain" id="PRO_5045946370" description="ZZ-type domain-containing protein" evidence="10">
    <location>
        <begin position="18"/>
        <end position="2285"/>
    </location>
</feature>
<feature type="transmembrane region" description="Helical" evidence="9">
    <location>
        <begin position="296"/>
        <end position="315"/>
    </location>
</feature>
<feature type="repeat" description="ANK" evidence="6">
    <location>
        <begin position="1815"/>
        <end position="1847"/>
    </location>
</feature>
<dbReference type="PROSITE" id="PS50297">
    <property type="entry name" value="ANK_REP_REGION"/>
    <property type="match status" value="9"/>
</dbReference>
<feature type="compositionally biased region" description="Low complexity" evidence="8">
    <location>
        <begin position="1442"/>
        <end position="1454"/>
    </location>
</feature>
<dbReference type="InterPro" id="IPR050889">
    <property type="entry name" value="Dendritic_Spine_Reg/Scaffold"/>
</dbReference>
<dbReference type="SUPFAM" id="SSF57850">
    <property type="entry name" value="RING/U-box"/>
    <property type="match status" value="1"/>
</dbReference>